<dbReference type="InterPro" id="IPR029063">
    <property type="entry name" value="SAM-dependent_MTases_sf"/>
</dbReference>
<dbReference type="Gene3D" id="3.40.50.150">
    <property type="entry name" value="Vaccinia Virus protein VP39"/>
    <property type="match status" value="1"/>
</dbReference>
<reference evidence="4" key="1">
    <citation type="journal article" date="2019" name="Int. J. Syst. Evol. Microbiol.">
        <title>The Global Catalogue of Microorganisms (GCM) 10K type strain sequencing project: providing services to taxonomists for standard genome sequencing and annotation.</title>
        <authorList>
            <consortium name="The Broad Institute Genomics Platform"/>
            <consortium name="The Broad Institute Genome Sequencing Center for Infectious Disease"/>
            <person name="Wu L."/>
            <person name="Ma J."/>
        </authorList>
    </citation>
    <scope>NUCLEOTIDE SEQUENCE [LARGE SCALE GENOMIC DNA]</scope>
    <source>
        <strain evidence="4">JCM 16904</strain>
    </source>
</reference>
<evidence type="ECO:0000313" key="3">
    <source>
        <dbReference type="EMBL" id="GAA3675392.1"/>
    </source>
</evidence>
<dbReference type="EMBL" id="BAAAZP010000086">
    <property type="protein sequence ID" value="GAA3675392.1"/>
    <property type="molecule type" value="Genomic_DNA"/>
</dbReference>
<feature type="compositionally biased region" description="Low complexity" evidence="1">
    <location>
        <begin position="204"/>
        <end position="224"/>
    </location>
</feature>
<protein>
    <submittedName>
        <fullName evidence="3">Methyltransferase domain-containing protein</fullName>
    </submittedName>
</protein>
<dbReference type="CDD" id="cd02440">
    <property type="entry name" value="AdoMet_MTases"/>
    <property type="match status" value="1"/>
</dbReference>
<dbReference type="RefSeq" id="WP_344881099.1">
    <property type="nucleotide sequence ID" value="NZ_BAAAZP010000086.1"/>
</dbReference>
<dbReference type="Pfam" id="PF13649">
    <property type="entry name" value="Methyltransf_25"/>
    <property type="match status" value="1"/>
</dbReference>
<keyword evidence="3" id="KW-0489">Methyltransferase</keyword>
<keyword evidence="3" id="KW-0808">Transferase</keyword>
<comment type="caution">
    <text evidence="3">The sequence shown here is derived from an EMBL/GenBank/DDBJ whole genome shotgun (WGS) entry which is preliminary data.</text>
</comment>
<dbReference type="Proteomes" id="UP001500902">
    <property type="component" value="Unassembled WGS sequence"/>
</dbReference>
<gene>
    <name evidence="3" type="ORF">GCM10022224_044520</name>
</gene>
<organism evidence="3 4">
    <name type="scientific">Nonomuraea antimicrobica</name>
    <dbReference type="NCBI Taxonomy" id="561173"/>
    <lineage>
        <taxon>Bacteria</taxon>
        <taxon>Bacillati</taxon>
        <taxon>Actinomycetota</taxon>
        <taxon>Actinomycetes</taxon>
        <taxon>Streptosporangiales</taxon>
        <taxon>Streptosporangiaceae</taxon>
        <taxon>Nonomuraea</taxon>
    </lineage>
</organism>
<dbReference type="GO" id="GO:0032259">
    <property type="term" value="P:methylation"/>
    <property type="evidence" value="ECO:0007669"/>
    <property type="project" value="UniProtKB-KW"/>
</dbReference>
<proteinExistence type="predicted"/>
<dbReference type="GO" id="GO:0008168">
    <property type="term" value="F:methyltransferase activity"/>
    <property type="evidence" value="ECO:0007669"/>
    <property type="project" value="UniProtKB-KW"/>
</dbReference>
<name>A0ABP7C2U2_9ACTN</name>
<keyword evidence="4" id="KW-1185">Reference proteome</keyword>
<feature type="region of interest" description="Disordered" evidence="1">
    <location>
        <begin position="197"/>
        <end position="240"/>
    </location>
</feature>
<sequence>MTTDQRRTGSGRFLWEFIRSPLRTAALLPSSAELAEHMVVGVAERGEPVVVELGAGTGAFTSAIQRRLNGRGRHVVVELNERFAAEIAQAYPSVEVVCDDAVRLPALLAGLGVWRVDVVVSGLPWVAYAGEPPLIESVARVLSPEGVYTQFAYNWTRWAAPARRLHGGLRAQFEEVVTTMTVWRNLPPARVYVARRPRARRTPDSLTPDSLTSDSLTSDQVTSDRFTSDQVTSDRFTSGR</sequence>
<feature type="domain" description="Methyltransferase" evidence="2">
    <location>
        <begin position="50"/>
        <end position="146"/>
    </location>
</feature>
<dbReference type="InterPro" id="IPR041698">
    <property type="entry name" value="Methyltransf_25"/>
</dbReference>
<evidence type="ECO:0000313" key="4">
    <source>
        <dbReference type="Proteomes" id="UP001500902"/>
    </source>
</evidence>
<dbReference type="SUPFAM" id="SSF53335">
    <property type="entry name" value="S-adenosyl-L-methionine-dependent methyltransferases"/>
    <property type="match status" value="1"/>
</dbReference>
<feature type="compositionally biased region" description="Polar residues" evidence="1">
    <location>
        <begin position="228"/>
        <end position="240"/>
    </location>
</feature>
<evidence type="ECO:0000256" key="1">
    <source>
        <dbReference type="SAM" id="MobiDB-lite"/>
    </source>
</evidence>
<evidence type="ECO:0000259" key="2">
    <source>
        <dbReference type="Pfam" id="PF13649"/>
    </source>
</evidence>
<accession>A0ABP7C2U2</accession>